<protein>
    <submittedName>
        <fullName evidence="1">Uncharacterized protein</fullName>
    </submittedName>
</protein>
<sequence length="115" mass="12645">MKRKDDRQLEDTLILLSSNAGLSALVSSVKDEMRRMTLDGQLLYTGNGALEVYLKPTGRAGQGKVNDQVILDVFTYISLVLNNTTLNRGSQSTERGRAITITRAVQGGRMQVMGR</sequence>
<dbReference type="EMBL" id="JAABOA010000048">
    <property type="protein sequence ID" value="KAF9586297.1"/>
    <property type="molecule type" value="Genomic_DNA"/>
</dbReference>
<reference evidence="1" key="1">
    <citation type="journal article" date="2020" name="Fungal Divers.">
        <title>Resolving the Mortierellaceae phylogeny through synthesis of multi-gene phylogenetics and phylogenomics.</title>
        <authorList>
            <person name="Vandepol N."/>
            <person name="Liber J."/>
            <person name="Desiro A."/>
            <person name="Na H."/>
            <person name="Kennedy M."/>
            <person name="Barry K."/>
            <person name="Grigoriev I.V."/>
            <person name="Miller A.N."/>
            <person name="O'Donnell K."/>
            <person name="Stajich J.E."/>
            <person name="Bonito G."/>
        </authorList>
    </citation>
    <scope>NUCLEOTIDE SEQUENCE</scope>
    <source>
        <strain evidence="1">KOD1015</strain>
    </source>
</reference>
<evidence type="ECO:0000313" key="1">
    <source>
        <dbReference type="EMBL" id="KAF9586297.1"/>
    </source>
</evidence>
<dbReference type="Proteomes" id="UP000780801">
    <property type="component" value="Unassembled WGS sequence"/>
</dbReference>
<comment type="caution">
    <text evidence="1">The sequence shown here is derived from an EMBL/GenBank/DDBJ whole genome shotgun (WGS) entry which is preliminary data.</text>
</comment>
<gene>
    <name evidence="1" type="ORF">BGW38_007308</name>
</gene>
<accession>A0A9P6G2H7</accession>
<dbReference type="AlphaFoldDB" id="A0A9P6G2H7"/>
<proteinExistence type="predicted"/>
<evidence type="ECO:0000313" key="2">
    <source>
        <dbReference type="Proteomes" id="UP000780801"/>
    </source>
</evidence>
<keyword evidence="2" id="KW-1185">Reference proteome</keyword>
<feature type="non-terminal residue" evidence="1">
    <location>
        <position position="115"/>
    </location>
</feature>
<dbReference type="OrthoDB" id="10446647at2759"/>
<organism evidence="1 2">
    <name type="scientific">Lunasporangiospora selenospora</name>
    <dbReference type="NCBI Taxonomy" id="979761"/>
    <lineage>
        <taxon>Eukaryota</taxon>
        <taxon>Fungi</taxon>
        <taxon>Fungi incertae sedis</taxon>
        <taxon>Mucoromycota</taxon>
        <taxon>Mortierellomycotina</taxon>
        <taxon>Mortierellomycetes</taxon>
        <taxon>Mortierellales</taxon>
        <taxon>Mortierellaceae</taxon>
        <taxon>Lunasporangiospora</taxon>
    </lineage>
</organism>
<name>A0A9P6G2H7_9FUNG</name>